<feature type="compositionally biased region" description="Low complexity" evidence="4">
    <location>
        <begin position="323"/>
        <end position="333"/>
    </location>
</feature>
<keyword evidence="7" id="KW-1185">Reference proteome</keyword>
<keyword evidence="2" id="KW-0539">Nucleus</keyword>
<evidence type="ECO:0000256" key="1">
    <source>
        <dbReference type="ARBA" id="ARBA00004123"/>
    </source>
</evidence>
<feature type="compositionally biased region" description="Polar residues" evidence="4">
    <location>
        <begin position="18"/>
        <end position="29"/>
    </location>
</feature>
<reference evidence="6 7" key="1">
    <citation type="submission" date="2016-03" db="EMBL/GenBank/DDBJ databases">
        <title>Comparative genomics of the ectomycorrhizal sister species Rhizopogon vinicolor and Rhizopogon vesiculosus (Basidiomycota: Boletales) reveals a divergence of the mating type B locus.</title>
        <authorList>
            <person name="Mujic A.B."/>
            <person name="Kuo A."/>
            <person name="Tritt A."/>
            <person name="Lipzen A."/>
            <person name="Chen C."/>
            <person name="Johnson J."/>
            <person name="Sharma A."/>
            <person name="Barry K."/>
            <person name="Grigoriev I.V."/>
            <person name="Spatafora J.W."/>
        </authorList>
    </citation>
    <scope>NUCLEOTIDE SEQUENCE [LARGE SCALE GENOMIC DNA]</scope>
    <source>
        <strain evidence="6 7">AM-OR11-056</strain>
    </source>
</reference>
<dbReference type="GO" id="GO:0005634">
    <property type="term" value="C:nucleus"/>
    <property type="evidence" value="ECO:0007669"/>
    <property type="project" value="UniProtKB-SubCell"/>
</dbReference>
<feature type="region of interest" description="Disordered" evidence="4">
    <location>
        <begin position="101"/>
        <end position="125"/>
    </location>
</feature>
<protein>
    <recommendedName>
        <fullName evidence="5">INO80 complex subunit F domain-containing protein</fullName>
    </recommendedName>
</protein>
<keyword evidence="3" id="KW-0175">Coiled coil</keyword>
<evidence type="ECO:0000313" key="6">
    <source>
        <dbReference type="EMBL" id="OJA19352.1"/>
    </source>
</evidence>
<gene>
    <name evidence="6" type="ORF">AZE42_00431</name>
</gene>
<evidence type="ECO:0000256" key="3">
    <source>
        <dbReference type="SAM" id="Coils"/>
    </source>
</evidence>
<name>A0A1J8R0P3_9AGAM</name>
<organism evidence="6 7">
    <name type="scientific">Rhizopogon vesiculosus</name>
    <dbReference type="NCBI Taxonomy" id="180088"/>
    <lineage>
        <taxon>Eukaryota</taxon>
        <taxon>Fungi</taxon>
        <taxon>Dikarya</taxon>
        <taxon>Basidiomycota</taxon>
        <taxon>Agaricomycotina</taxon>
        <taxon>Agaricomycetes</taxon>
        <taxon>Agaricomycetidae</taxon>
        <taxon>Boletales</taxon>
        <taxon>Suillineae</taxon>
        <taxon>Rhizopogonaceae</taxon>
        <taxon>Rhizopogon</taxon>
    </lineage>
</organism>
<comment type="subcellular location">
    <subcellularLocation>
        <location evidence="1">Nucleus</location>
    </subcellularLocation>
</comment>
<dbReference type="OrthoDB" id="10070927at2759"/>
<feature type="compositionally biased region" description="Basic and acidic residues" evidence="4">
    <location>
        <begin position="355"/>
        <end position="380"/>
    </location>
</feature>
<feature type="compositionally biased region" description="Low complexity" evidence="4">
    <location>
        <begin position="238"/>
        <end position="247"/>
    </location>
</feature>
<feature type="coiled-coil region" evidence="3">
    <location>
        <begin position="45"/>
        <end position="72"/>
    </location>
</feature>
<evidence type="ECO:0000256" key="2">
    <source>
        <dbReference type="ARBA" id="ARBA00023242"/>
    </source>
</evidence>
<dbReference type="InterPro" id="IPR056513">
    <property type="entry name" value="INO80F"/>
</dbReference>
<feature type="compositionally biased region" description="Gly residues" evidence="4">
    <location>
        <begin position="430"/>
        <end position="442"/>
    </location>
</feature>
<evidence type="ECO:0000313" key="7">
    <source>
        <dbReference type="Proteomes" id="UP000183567"/>
    </source>
</evidence>
<comment type="caution">
    <text evidence="6">The sequence shown here is derived from an EMBL/GenBank/DDBJ whole genome shotgun (WGS) entry which is preliminary data.</text>
</comment>
<dbReference type="AlphaFoldDB" id="A0A1J8R0P3"/>
<feature type="compositionally biased region" description="Basic residues" evidence="4">
    <location>
        <begin position="220"/>
        <end position="233"/>
    </location>
</feature>
<feature type="compositionally biased region" description="Basic and acidic residues" evidence="4">
    <location>
        <begin position="445"/>
        <end position="459"/>
    </location>
</feature>
<feature type="compositionally biased region" description="Basic and acidic residues" evidence="4">
    <location>
        <begin position="549"/>
        <end position="569"/>
    </location>
</feature>
<dbReference type="STRING" id="180088.A0A1J8R0P3"/>
<sequence length="578" mass="63642">MSHIHSPGPTPLPHPQMPAQSASVTSANRQKSKPYATGIAAGVEDEKYQAKYKELKRKVKEIETDNDKLHYKVLMAKKSIQRMKLERAVLYERLSAVPPSPDLHSHALPPAHSGPGVPPQHPRDIGATAHHQLRDARDFQPVDLNDHNAIEYMHNHSSYRVIPGPDGRPIQAPDGPIGPGVPPSHAISAVHMSRGSGHDSRQLPPLSQLTPIQHLEPPRAHGHSQAHSPHIHPHSNGSSRSRSSPSRSRGHQIYSQAPPPGYHSGGIPHPQQQYPPESLIPVQHGHHSPPHPSDRERSRRHETFDRGGHHGDPYAQSRHHSSPHSSSMVSPTSARASSRLHNHQRAGPGANVNHPDPEYERELERERAWARHEAERESAREYAPSVPMHASPPLHLRPRPPVDRADYPYSREPIGPGMHGRSSRSDTSGSGSGSGSGNGGGDSLLRQEGHTQYYDRERGPYAPRQPNPPRGLSEDQDVIHDDGRPYSRDRSGGHYPPPEQHRPPVESSRKRSRKDMEIEGDDDVDDSPAAGASRGGGDLPSRFTGSNLADDRGTKRIHQEIAARSHEREQDEDGASDT</sequence>
<evidence type="ECO:0000256" key="4">
    <source>
        <dbReference type="SAM" id="MobiDB-lite"/>
    </source>
</evidence>
<feature type="region of interest" description="Disordered" evidence="4">
    <location>
        <begin position="158"/>
        <end position="578"/>
    </location>
</feature>
<dbReference type="EMBL" id="LVVM01001096">
    <property type="protein sequence ID" value="OJA19352.1"/>
    <property type="molecule type" value="Genomic_DNA"/>
</dbReference>
<proteinExistence type="predicted"/>
<dbReference type="Proteomes" id="UP000183567">
    <property type="component" value="Unassembled WGS sequence"/>
</dbReference>
<feature type="region of interest" description="Disordered" evidence="4">
    <location>
        <begin position="1"/>
        <end position="43"/>
    </location>
</feature>
<feature type="compositionally biased region" description="Basic and acidic residues" evidence="4">
    <location>
        <begin position="499"/>
        <end position="517"/>
    </location>
</feature>
<accession>A0A1J8R0P3</accession>
<feature type="compositionally biased region" description="Basic and acidic residues" evidence="4">
    <location>
        <begin position="477"/>
        <end position="492"/>
    </location>
</feature>
<feature type="domain" description="INO80 complex subunit F" evidence="5">
    <location>
        <begin position="48"/>
        <end position="94"/>
    </location>
</feature>
<feature type="compositionally biased region" description="Basic and acidic residues" evidence="4">
    <location>
        <begin position="292"/>
        <end position="312"/>
    </location>
</feature>
<dbReference type="Pfam" id="PF24245">
    <property type="entry name" value="INO80F"/>
    <property type="match status" value="1"/>
</dbReference>
<evidence type="ECO:0000259" key="5">
    <source>
        <dbReference type="Pfam" id="PF24245"/>
    </source>
</evidence>